<sequence length="278" mass="30699">MKVSLCTITFRHCLLSLKDIAVWARANGFDGVELWGAHARNLARTPLYNADWLASFGLATPMLSDYLPTEGERSAIQARAERLCRLAGHWRAGKIRTFAGARGSRSTSAEERRAIIAALRLMCEVADDHGVRLLVETHPNTLADSLASTLRLVEEIDHATLGLNFDVLHVWEGGDDAAEAHRTLRPWIRHYHLKNVRTREDLGVFEPANVYAAAGRREGMTPLFDGAFDYDGFLPELDADAEASLEWFGDDGFDVLARDRRLLESRSGQSAAVAVGGS</sequence>
<evidence type="ECO:0000313" key="2">
    <source>
        <dbReference type="EMBL" id="MFD1702311.1"/>
    </source>
</evidence>
<dbReference type="Pfam" id="PF01261">
    <property type="entry name" value="AP_endonuc_2"/>
    <property type="match status" value="1"/>
</dbReference>
<dbReference type="InterPro" id="IPR013022">
    <property type="entry name" value="Xyl_isomerase-like_TIM-brl"/>
</dbReference>
<dbReference type="InterPro" id="IPR050312">
    <property type="entry name" value="IolE/XylAMocC-like"/>
</dbReference>
<name>A0ABW4K6J3_9HYPH</name>
<dbReference type="EMBL" id="JBHUER010000003">
    <property type="protein sequence ID" value="MFD1702311.1"/>
    <property type="molecule type" value="Genomic_DNA"/>
</dbReference>
<dbReference type="InterPro" id="IPR036237">
    <property type="entry name" value="Xyl_isomerase-like_sf"/>
</dbReference>
<dbReference type="SUPFAM" id="SSF51658">
    <property type="entry name" value="Xylose isomerase-like"/>
    <property type="match status" value="1"/>
</dbReference>
<evidence type="ECO:0000259" key="1">
    <source>
        <dbReference type="Pfam" id="PF01261"/>
    </source>
</evidence>
<keyword evidence="2" id="KW-0413">Isomerase</keyword>
<dbReference type="GO" id="GO:0016853">
    <property type="term" value="F:isomerase activity"/>
    <property type="evidence" value="ECO:0007669"/>
    <property type="project" value="UniProtKB-KW"/>
</dbReference>
<evidence type="ECO:0000313" key="3">
    <source>
        <dbReference type="Proteomes" id="UP001597308"/>
    </source>
</evidence>
<dbReference type="Gene3D" id="3.20.20.150">
    <property type="entry name" value="Divalent-metal-dependent TIM barrel enzymes"/>
    <property type="match status" value="1"/>
</dbReference>
<proteinExistence type="predicted"/>
<keyword evidence="3" id="KW-1185">Reference proteome</keyword>
<protein>
    <submittedName>
        <fullName evidence="2">Sugar phosphate isomerase/epimerase family protein</fullName>
    </submittedName>
</protein>
<organism evidence="2 3">
    <name type="scientific">Methylopila henanensis</name>
    <dbReference type="NCBI Taxonomy" id="873516"/>
    <lineage>
        <taxon>Bacteria</taxon>
        <taxon>Pseudomonadati</taxon>
        <taxon>Pseudomonadota</taxon>
        <taxon>Alphaproteobacteria</taxon>
        <taxon>Hyphomicrobiales</taxon>
        <taxon>Methylopilaceae</taxon>
        <taxon>Methylopila</taxon>
    </lineage>
</organism>
<dbReference type="RefSeq" id="WP_378797521.1">
    <property type="nucleotide sequence ID" value="NZ_JBHUER010000003.1"/>
</dbReference>
<feature type="domain" description="Xylose isomerase-like TIM barrel" evidence="1">
    <location>
        <begin position="23"/>
        <end position="251"/>
    </location>
</feature>
<comment type="caution">
    <text evidence="2">The sequence shown here is derived from an EMBL/GenBank/DDBJ whole genome shotgun (WGS) entry which is preliminary data.</text>
</comment>
<reference evidence="3" key="1">
    <citation type="journal article" date="2019" name="Int. J. Syst. Evol. Microbiol.">
        <title>The Global Catalogue of Microorganisms (GCM) 10K type strain sequencing project: providing services to taxonomists for standard genome sequencing and annotation.</title>
        <authorList>
            <consortium name="The Broad Institute Genomics Platform"/>
            <consortium name="The Broad Institute Genome Sequencing Center for Infectious Disease"/>
            <person name="Wu L."/>
            <person name="Ma J."/>
        </authorList>
    </citation>
    <scope>NUCLEOTIDE SEQUENCE [LARGE SCALE GENOMIC DNA]</scope>
    <source>
        <strain evidence="3">KCTC 23707</strain>
    </source>
</reference>
<accession>A0ABW4K6J3</accession>
<dbReference type="PANTHER" id="PTHR12110">
    <property type="entry name" value="HYDROXYPYRUVATE ISOMERASE"/>
    <property type="match status" value="1"/>
</dbReference>
<gene>
    <name evidence="2" type="ORF">ACFSCV_04765</name>
</gene>
<dbReference type="PANTHER" id="PTHR12110:SF21">
    <property type="entry name" value="XYLOSE ISOMERASE-LIKE TIM BARREL DOMAIN-CONTAINING PROTEIN"/>
    <property type="match status" value="1"/>
</dbReference>
<dbReference type="Proteomes" id="UP001597308">
    <property type="component" value="Unassembled WGS sequence"/>
</dbReference>